<organism evidence="2 3">
    <name type="scientific">Pyrenophora seminiperda CCB06</name>
    <dbReference type="NCBI Taxonomy" id="1302712"/>
    <lineage>
        <taxon>Eukaryota</taxon>
        <taxon>Fungi</taxon>
        <taxon>Dikarya</taxon>
        <taxon>Ascomycota</taxon>
        <taxon>Pezizomycotina</taxon>
        <taxon>Dothideomycetes</taxon>
        <taxon>Pleosporomycetidae</taxon>
        <taxon>Pleosporales</taxon>
        <taxon>Pleosporineae</taxon>
        <taxon>Pleosporaceae</taxon>
        <taxon>Pyrenophora</taxon>
    </lineage>
</organism>
<proteinExistence type="predicted"/>
<evidence type="ECO:0000313" key="2">
    <source>
        <dbReference type="EMBL" id="RMZ69717.1"/>
    </source>
</evidence>
<dbReference type="Proteomes" id="UP000265663">
    <property type="component" value="Unassembled WGS sequence"/>
</dbReference>
<dbReference type="EMBL" id="KE747821">
    <property type="protein sequence ID" value="RMZ69717.1"/>
    <property type="molecule type" value="Genomic_DNA"/>
</dbReference>
<reference evidence="2 3" key="1">
    <citation type="journal article" date="2014" name="PLoS ONE">
        <title>De novo Genome Assembly of the Fungal Plant Pathogen Pyrenophora semeniperda.</title>
        <authorList>
            <person name="Soliai M.M."/>
            <person name="Meyer S.E."/>
            <person name="Udall J.A."/>
            <person name="Elzinga D.E."/>
            <person name="Hermansen R.A."/>
            <person name="Bodily P.M."/>
            <person name="Hart A.A."/>
            <person name="Coleman C.E."/>
        </authorList>
    </citation>
    <scope>NUCLEOTIDE SEQUENCE [LARGE SCALE GENOMIC DNA]</scope>
    <source>
        <strain evidence="2 3">CCB06</strain>
        <tissue evidence="2">Mycelium</tissue>
    </source>
</reference>
<protein>
    <submittedName>
        <fullName evidence="2">Uncharacterized protein</fullName>
    </submittedName>
</protein>
<keyword evidence="3" id="KW-1185">Reference proteome</keyword>
<dbReference type="AlphaFoldDB" id="A0A3M7M5E4"/>
<evidence type="ECO:0000313" key="3">
    <source>
        <dbReference type="Proteomes" id="UP000265663"/>
    </source>
</evidence>
<feature type="region of interest" description="Disordered" evidence="1">
    <location>
        <begin position="1"/>
        <end position="23"/>
    </location>
</feature>
<name>A0A3M7M5E4_9PLEO</name>
<evidence type="ECO:0000256" key="1">
    <source>
        <dbReference type="SAM" id="MobiDB-lite"/>
    </source>
</evidence>
<accession>A0A3M7M5E4</accession>
<gene>
    <name evidence="2" type="ORF">GMOD_00010287</name>
</gene>
<sequence>MEKVTQEQGDLPALQGRKGGGKVSVSMHQHRKMAWLYGFLFFQRAREKAEERRIEEM</sequence>